<reference evidence="2 3" key="1">
    <citation type="journal article" date="2015" name="PLoS Negl. Trop. Dis.">
        <title>Distribution of Plasmids in Distinct Leptospira Pathogenic Species.</title>
        <authorList>
            <person name="Wang Y."/>
            <person name="Zhuang X."/>
            <person name="Zhong Y."/>
            <person name="Zhang C."/>
            <person name="Zhang Y."/>
            <person name="Zeng L."/>
            <person name="Zhu Y."/>
            <person name="He P."/>
            <person name="Dong K."/>
            <person name="Pal U."/>
            <person name="Guo X."/>
            <person name="Qin J."/>
        </authorList>
    </citation>
    <scope>NUCLEOTIDE SEQUENCE [LARGE SCALE GENOMIC DNA]</scope>
    <source>
        <strain evidence="2 3">56604</strain>
    </source>
</reference>
<dbReference type="PATRIC" id="fig|280505.15.peg.2143"/>
<organism evidence="2">
    <name type="scientific">Leptospira borgpetersenii serovar Ballum</name>
    <dbReference type="NCBI Taxonomy" id="280505"/>
    <lineage>
        <taxon>Bacteria</taxon>
        <taxon>Pseudomonadati</taxon>
        <taxon>Spirochaetota</taxon>
        <taxon>Spirochaetia</taxon>
        <taxon>Leptospirales</taxon>
        <taxon>Leptospiraceae</taxon>
        <taxon>Leptospira</taxon>
    </lineage>
</organism>
<proteinExistence type="predicted"/>
<keyword evidence="1" id="KW-0472">Membrane</keyword>
<keyword evidence="1" id="KW-0812">Transmembrane</keyword>
<keyword evidence="1" id="KW-1133">Transmembrane helix</keyword>
<dbReference type="AlphaFoldDB" id="A0A0E3AZE7"/>
<gene>
    <name evidence="2" type="ORF">LBBP_02192</name>
</gene>
<evidence type="ECO:0000313" key="3">
    <source>
        <dbReference type="Proteomes" id="UP000058857"/>
    </source>
</evidence>
<keyword evidence="2" id="KW-0449">Lipoprotein</keyword>
<feature type="transmembrane region" description="Helical" evidence="1">
    <location>
        <begin position="6"/>
        <end position="28"/>
    </location>
</feature>
<name>A0A0E3AZE7_LEPBO</name>
<dbReference type="Proteomes" id="UP000058857">
    <property type="component" value="Chromosome 1"/>
</dbReference>
<sequence length="246" mass="28790">MLKKSLLRWTIISVFGLGILALVSCKYFQYRLIEQTKEFVFDRDNFDFTTETLNLSEEKTKATIIYGNPEGLKISGFPCKKFLKRKESFIASKCELGQFKDFSISARYNSWVCPDDVDIFYFYGTIVRKENCEEFYKKAYSLNLSNLSLWDGYGTTLEKVAYIKAASMHRLPDTTLKHLFVNPNKSIILIQKEPGKYVNWVVENVLFDKWSIVFLFFNNESLEEIKEFVRSIDLKLQSPVQNPHPR</sequence>
<accession>A0A0E3AZE7</accession>
<dbReference type="PROSITE" id="PS51257">
    <property type="entry name" value="PROKAR_LIPOPROTEIN"/>
    <property type="match status" value="1"/>
</dbReference>
<evidence type="ECO:0000313" key="2">
    <source>
        <dbReference type="EMBL" id="ALO26451.1"/>
    </source>
</evidence>
<dbReference type="EMBL" id="CP012029">
    <property type="protein sequence ID" value="ALO26451.1"/>
    <property type="molecule type" value="Genomic_DNA"/>
</dbReference>
<protein>
    <submittedName>
        <fullName evidence="2">Putative lipoprotein</fullName>
    </submittedName>
</protein>
<dbReference type="RefSeq" id="WP_002740467.1">
    <property type="nucleotide sequence ID" value="NZ_CP012029.1"/>
</dbReference>
<evidence type="ECO:0000256" key="1">
    <source>
        <dbReference type="SAM" id="Phobius"/>
    </source>
</evidence>